<accession>A0ABQ7W098</accession>
<proteinExistence type="predicted"/>
<organism evidence="2 3">
    <name type="scientific">Solanum tuberosum</name>
    <name type="common">Potato</name>
    <dbReference type="NCBI Taxonomy" id="4113"/>
    <lineage>
        <taxon>Eukaryota</taxon>
        <taxon>Viridiplantae</taxon>
        <taxon>Streptophyta</taxon>
        <taxon>Embryophyta</taxon>
        <taxon>Tracheophyta</taxon>
        <taxon>Spermatophyta</taxon>
        <taxon>Magnoliopsida</taxon>
        <taxon>eudicotyledons</taxon>
        <taxon>Gunneridae</taxon>
        <taxon>Pentapetalae</taxon>
        <taxon>asterids</taxon>
        <taxon>lamiids</taxon>
        <taxon>Solanales</taxon>
        <taxon>Solanaceae</taxon>
        <taxon>Solanoideae</taxon>
        <taxon>Solaneae</taxon>
        <taxon>Solanum</taxon>
    </lineage>
</organism>
<evidence type="ECO:0000313" key="2">
    <source>
        <dbReference type="EMBL" id="KAH0773414.1"/>
    </source>
</evidence>
<dbReference type="Proteomes" id="UP000826656">
    <property type="component" value="Unassembled WGS sequence"/>
</dbReference>
<sequence>MSRSTADQAPSLPEPPTPVMPDSVAVNISVPSSSVGIGTPRNDIVSTTSSNTTDDTCIRIEIFLGCLEPSNNVSRAITKIFKEKLDPQGHDWKSVTPDIKDFYWEEFKAIVFGRPPHPHELLKKTHTKGNNEFVDLNSKSTYESNIKHC</sequence>
<keyword evidence="3" id="KW-1185">Reference proteome</keyword>
<gene>
    <name evidence="2" type="ORF">KY290_010551</name>
</gene>
<comment type="caution">
    <text evidence="2">The sequence shown here is derived from an EMBL/GenBank/DDBJ whole genome shotgun (WGS) entry which is preliminary data.</text>
</comment>
<evidence type="ECO:0008006" key="4">
    <source>
        <dbReference type="Google" id="ProtNLM"/>
    </source>
</evidence>
<evidence type="ECO:0000313" key="3">
    <source>
        <dbReference type="Proteomes" id="UP000826656"/>
    </source>
</evidence>
<reference evidence="2 3" key="1">
    <citation type="journal article" date="2021" name="bioRxiv">
        <title>Chromosome-scale and haplotype-resolved genome assembly of a tetraploid potato cultivar.</title>
        <authorList>
            <person name="Sun H."/>
            <person name="Jiao W.-B."/>
            <person name="Krause K."/>
            <person name="Campoy J.A."/>
            <person name="Goel M."/>
            <person name="Folz-Donahue K."/>
            <person name="Kukat C."/>
            <person name="Huettel B."/>
            <person name="Schneeberger K."/>
        </authorList>
    </citation>
    <scope>NUCLEOTIDE SEQUENCE [LARGE SCALE GENOMIC DNA]</scope>
    <source>
        <strain evidence="2">SolTubOtavaFocal</strain>
        <tissue evidence="2">Leaves</tissue>
    </source>
</reference>
<protein>
    <recommendedName>
        <fullName evidence="4">Integrase core domain containing protein</fullName>
    </recommendedName>
</protein>
<feature type="region of interest" description="Disordered" evidence="1">
    <location>
        <begin position="1"/>
        <end position="23"/>
    </location>
</feature>
<dbReference type="EMBL" id="JAIVGD010000005">
    <property type="protein sequence ID" value="KAH0773414.1"/>
    <property type="molecule type" value="Genomic_DNA"/>
</dbReference>
<evidence type="ECO:0000256" key="1">
    <source>
        <dbReference type="SAM" id="MobiDB-lite"/>
    </source>
</evidence>
<name>A0ABQ7W098_SOLTU</name>